<keyword evidence="5" id="KW-1185">Reference proteome</keyword>
<dbReference type="eggNOG" id="COG1051">
    <property type="taxonomic scope" value="Bacteria"/>
</dbReference>
<dbReference type="AlphaFoldDB" id="A0A017TIZ7"/>
<dbReference type="RefSeq" id="WP_044235587.1">
    <property type="nucleotide sequence ID" value="NZ_ASRX01000003.1"/>
</dbReference>
<dbReference type="InterPro" id="IPR015797">
    <property type="entry name" value="NUDIX_hydrolase-like_dom_sf"/>
</dbReference>
<dbReference type="PRINTS" id="PR00502">
    <property type="entry name" value="NUDIXFAMILY"/>
</dbReference>
<dbReference type="SUPFAM" id="SSF55811">
    <property type="entry name" value="Nudix"/>
    <property type="match status" value="1"/>
</dbReference>
<dbReference type="InterPro" id="IPR051325">
    <property type="entry name" value="Nudix_hydrolase_domain"/>
</dbReference>
<dbReference type="PANTHER" id="PTHR21340">
    <property type="entry name" value="DIADENOSINE 5,5-P1,P4-TETRAPHOSPHATE PYROPHOSPHOHYDROLASE MUTT"/>
    <property type="match status" value="1"/>
</dbReference>
<name>A0A017TIZ7_9BACT</name>
<dbReference type="Proteomes" id="UP000019678">
    <property type="component" value="Unassembled WGS sequence"/>
</dbReference>
<evidence type="ECO:0000313" key="5">
    <source>
        <dbReference type="Proteomes" id="UP000019678"/>
    </source>
</evidence>
<accession>A0A017TIZ7</accession>
<dbReference type="GO" id="GO:0004081">
    <property type="term" value="F:bis(5'-nucleosyl)-tetraphosphatase (asymmetrical) activity"/>
    <property type="evidence" value="ECO:0007669"/>
    <property type="project" value="TreeGrafter"/>
</dbReference>
<evidence type="ECO:0000259" key="3">
    <source>
        <dbReference type="PROSITE" id="PS51462"/>
    </source>
</evidence>
<dbReference type="Pfam" id="PF00293">
    <property type="entry name" value="NUDIX"/>
    <property type="match status" value="1"/>
</dbReference>
<dbReference type="GO" id="GO:0006754">
    <property type="term" value="P:ATP biosynthetic process"/>
    <property type="evidence" value="ECO:0007669"/>
    <property type="project" value="TreeGrafter"/>
</dbReference>
<dbReference type="GO" id="GO:0006167">
    <property type="term" value="P:AMP biosynthetic process"/>
    <property type="evidence" value="ECO:0007669"/>
    <property type="project" value="TreeGrafter"/>
</dbReference>
<dbReference type="OrthoDB" id="9761969at2"/>
<evidence type="ECO:0000313" key="4">
    <source>
        <dbReference type="EMBL" id="EYF08561.1"/>
    </source>
</evidence>
<comment type="similarity">
    <text evidence="2">Belongs to the Nudix hydrolase family.</text>
</comment>
<dbReference type="InterPro" id="IPR000086">
    <property type="entry name" value="NUDIX_hydrolase_dom"/>
</dbReference>
<organism evidence="4 5">
    <name type="scientific">Chondromyces apiculatus DSM 436</name>
    <dbReference type="NCBI Taxonomy" id="1192034"/>
    <lineage>
        <taxon>Bacteria</taxon>
        <taxon>Pseudomonadati</taxon>
        <taxon>Myxococcota</taxon>
        <taxon>Polyangia</taxon>
        <taxon>Polyangiales</taxon>
        <taxon>Polyangiaceae</taxon>
        <taxon>Chondromyces</taxon>
    </lineage>
</organism>
<proteinExistence type="inferred from homology"/>
<dbReference type="InterPro" id="IPR020084">
    <property type="entry name" value="NUDIX_hydrolase_CS"/>
</dbReference>
<evidence type="ECO:0000256" key="1">
    <source>
        <dbReference type="ARBA" id="ARBA00022801"/>
    </source>
</evidence>
<dbReference type="Gene3D" id="3.90.79.10">
    <property type="entry name" value="Nucleoside Triphosphate Pyrophosphohydrolase"/>
    <property type="match status" value="1"/>
</dbReference>
<reference evidence="4 5" key="1">
    <citation type="submission" date="2013-05" db="EMBL/GenBank/DDBJ databases">
        <title>Genome assembly of Chondromyces apiculatus DSM 436.</title>
        <authorList>
            <person name="Sharma G."/>
            <person name="Khatri I."/>
            <person name="Kaur C."/>
            <person name="Mayilraj S."/>
            <person name="Subramanian S."/>
        </authorList>
    </citation>
    <scope>NUCLEOTIDE SEQUENCE [LARGE SCALE GENOMIC DNA]</scope>
    <source>
        <strain evidence="4 5">DSM 436</strain>
    </source>
</reference>
<dbReference type="PANTHER" id="PTHR21340:SF0">
    <property type="entry name" value="BIS(5'-NUCLEOSYL)-TETRAPHOSPHATASE [ASYMMETRICAL]"/>
    <property type="match status" value="1"/>
</dbReference>
<evidence type="ECO:0000256" key="2">
    <source>
        <dbReference type="RuleBase" id="RU003476"/>
    </source>
</evidence>
<gene>
    <name evidence="4" type="ORF">CAP_4091</name>
</gene>
<protein>
    <recommendedName>
        <fullName evidence="3">Nudix hydrolase domain-containing protein</fullName>
    </recommendedName>
</protein>
<keyword evidence="1 2" id="KW-0378">Hydrolase</keyword>
<sequence length="156" mass="17916">MIDESWYVRPPGVKERISAGGIVVRRHGGRTEIALAREGDFPHYVLPKGGVEEGESPQQAALREIAEEAGLDELTLLGELGTRGRLTFNRKRWVTVHYYAYLAEHEGGLPTDSRRHYHPATWFPIDQLPEMFWPEQRELVQASRETIEAWLRKRGL</sequence>
<dbReference type="InterPro" id="IPR020476">
    <property type="entry name" value="Nudix_hydrolase"/>
</dbReference>
<dbReference type="PROSITE" id="PS51462">
    <property type="entry name" value="NUDIX"/>
    <property type="match status" value="1"/>
</dbReference>
<dbReference type="PROSITE" id="PS00893">
    <property type="entry name" value="NUDIX_BOX"/>
    <property type="match status" value="1"/>
</dbReference>
<dbReference type="EMBL" id="ASRX01000003">
    <property type="protein sequence ID" value="EYF08561.1"/>
    <property type="molecule type" value="Genomic_DNA"/>
</dbReference>
<comment type="caution">
    <text evidence="4">The sequence shown here is derived from an EMBL/GenBank/DDBJ whole genome shotgun (WGS) entry which is preliminary data.</text>
</comment>
<feature type="domain" description="Nudix hydrolase" evidence="3">
    <location>
        <begin position="14"/>
        <end position="145"/>
    </location>
</feature>
<dbReference type="STRING" id="1192034.CAP_4091"/>